<proteinExistence type="predicted"/>
<feature type="transmembrane region" description="Helical" evidence="1">
    <location>
        <begin position="12"/>
        <end position="37"/>
    </location>
</feature>
<keyword evidence="4" id="KW-1185">Reference proteome</keyword>
<dbReference type="AlphaFoldDB" id="A0AA86QA85"/>
<dbReference type="EMBL" id="CATOUU010000838">
    <property type="protein sequence ID" value="CAI9953286.1"/>
    <property type="molecule type" value="Genomic_DNA"/>
</dbReference>
<evidence type="ECO:0000256" key="1">
    <source>
        <dbReference type="SAM" id="Phobius"/>
    </source>
</evidence>
<dbReference type="EMBL" id="CAXDID020000086">
    <property type="protein sequence ID" value="CAL6020589.1"/>
    <property type="molecule type" value="Genomic_DNA"/>
</dbReference>
<feature type="transmembrane region" description="Helical" evidence="1">
    <location>
        <begin position="57"/>
        <end position="78"/>
    </location>
</feature>
<reference evidence="2" key="1">
    <citation type="submission" date="2023-06" db="EMBL/GenBank/DDBJ databases">
        <authorList>
            <person name="Kurt Z."/>
        </authorList>
    </citation>
    <scope>NUCLEOTIDE SEQUENCE</scope>
</reference>
<protein>
    <submittedName>
        <fullName evidence="3">Hypothetical_protein</fullName>
    </submittedName>
</protein>
<keyword evidence="1" id="KW-1133">Transmembrane helix</keyword>
<accession>A0AA86QA85</accession>
<evidence type="ECO:0000313" key="4">
    <source>
        <dbReference type="Proteomes" id="UP001642409"/>
    </source>
</evidence>
<evidence type="ECO:0000313" key="2">
    <source>
        <dbReference type="EMBL" id="CAI9953286.1"/>
    </source>
</evidence>
<keyword evidence="1" id="KW-0472">Membrane</keyword>
<organism evidence="2">
    <name type="scientific">Hexamita inflata</name>
    <dbReference type="NCBI Taxonomy" id="28002"/>
    <lineage>
        <taxon>Eukaryota</taxon>
        <taxon>Metamonada</taxon>
        <taxon>Diplomonadida</taxon>
        <taxon>Hexamitidae</taxon>
        <taxon>Hexamitinae</taxon>
        <taxon>Hexamita</taxon>
    </lineage>
</organism>
<gene>
    <name evidence="3" type="ORF">HINF_LOCUS27610</name>
    <name evidence="2" type="ORF">HINF_LOCUS40931</name>
</gene>
<keyword evidence="1" id="KW-0812">Transmembrane</keyword>
<dbReference type="Proteomes" id="UP001642409">
    <property type="component" value="Unassembled WGS sequence"/>
</dbReference>
<reference evidence="3 4" key="2">
    <citation type="submission" date="2024-07" db="EMBL/GenBank/DDBJ databases">
        <authorList>
            <person name="Akdeniz Z."/>
        </authorList>
    </citation>
    <scope>NUCLEOTIDE SEQUENCE [LARGE SCALE GENOMIC DNA]</scope>
</reference>
<comment type="caution">
    <text evidence="2">The sequence shown here is derived from an EMBL/GenBank/DDBJ whole genome shotgun (WGS) entry which is preliminary data.</text>
</comment>
<sequence>MCCSKCHKNKYSYILFWTCLMFLSMLSAGLVFCIVVPEPYYYDDANPYENSQYMTVGVNMCIIGFFGFVITCCVARMLHNQSVGYQQIAQDTVMGGGIAFSCLLCEQLYIKIFCHFQCG</sequence>
<name>A0AA86QA85_9EUKA</name>
<evidence type="ECO:0000313" key="3">
    <source>
        <dbReference type="EMBL" id="CAL6020589.1"/>
    </source>
</evidence>